<dbReference type="eggNOG" id="KOG1914">
    <property type="taxonomic scope" value="Eukaryota"/>
</dbReference>
<dbReference type="Proteomes" id="UP000001568">
    <property type="component" value="Chromosome 8"/>
</dbReference>
<dbReference type="SUPFAM" id="SSF48452">
    <property type="entry name" value="TPR-like"/>
    <property type="match status" value="1"/>
</dbReference>
<dbReference type="InterPro" id="IPR003107">
    <property type="entry name" value="HAT"/>
</dbReference>
<dbReference type="GeneID" id="5003289"/>
<evidence type="ECO:0000256" key="2">
    <source>
        <dbReference type="ARBA" id="ARBA00022737"/>
    </source>
</evidence>
<comment type="subcellular location">
    <subcellularLocation>
        <location evidence="1">Nucleus</location>
    </subcellularLocation>
</comment>
<keyword evidence="6" id="KW-1185">Reference proteome</keyword>
<dbReference type="InterPro" id="IPR011990">
    <property type="entry name" value="TPR-like_helical_dom_sf"/>
</dbReference>
<organism evidence="5 6">
    <name type="scientific">Ostreococcus lucimarinus (strain CCE9901)</name>
    <dbReference type="NCBI Taxonomy" id="436017"/>
    <lineage>
        <taxon>Eukaryota</taxon>
        <taxon>Viridiplantae</taxon>
        <taxon>Chlorophyta</taxon>
        <taxon>Mamiellophyceae</taxon>
        <taxon>Mamiellales</taxon>
        <taxon>Bathycoccaceae</taxon>
        <taxon>Ostreococcus</taxon>
    </lineage>
</organism>
<keyword evidence="3" id="KW-0539">Nucleus</keyword>
<dbReference type="Gramene" id="ABO97632">
    <property type="protein sequence ID" value="ABO97632"/>
    <property type="gene ID" value="OSTLU_42368"/>
</dbReference>
<dbReference type="PROSITE" id="PS50800">
    <property type="entry name" value="SAP"/>
    <property type="match status" value="1"/>
</dbReference>
<gene>
    <name evidence="5" type="ORF">OSTLU_42368</name>
</gene>
<dbReference type="InterPro" id="IPR003034">
    <property type="entry name" value="SAP_dom"/>
</dbReference>
<dbReference type="KEGG" id="olu:OSTLU_42368"/>
<dbReference type="AlphaFoldDB" id="A4S1C1"/>
<dbReference type="HOGENOM" id="CLU_007630_0_1_1"/>
<evidence type="ECO:0000259" key="4">
    <source>
        <dbReference type="PROSITE" id="PS50800"/>
    </source>
</evidence>
<dbReference type="STRING" id="436017.A4S1C1"/>
<dbReference type="OrthoDB" id="26282at2759"/>
<accession>A4S1C1</accession>
<dbReference type="PANTHER" id="PTHR19980">
    <property type="entry name" value="RNA CLEAVAGE STIMULATION FACTOR"/>
    <property type="match status" value="1"/>
</dbReference>
<evidence type="ECO:0000256" key="1">
    <source>
        <dbReference type="ARBA" id="ARBA00004123"/>
    </source>
</evidence>
<name>A4S1C1_OSTLU</name>
<dbReference type="PANTHER" id="PTHR19980:SF0">
    <property type="entry name" value="CLEAVAGE STIMULATION FACTOR SUBUNIT 3"/>
    <property type="match status" value="1"/>
</dbReference>
<dbReference type="SMART" id="SM00386">
    <property type="entry name" value="HAT"/>
    <property type="match status" value="8"/>
</dbReference>
<dbReference type="OMA" id="WKLYIEV"/>
<dbReference type="EMBL" id="CP000588">
    <property type="protein sequence ID" value="ABO97632.1"/>
    <property type="molecule type" value="Genomic_DNA"/>
</dbReference>
<reference evidence="5 6" key="1">
    <citation type="journal article" date="2007" name="Proc. Natl. Acad. Sci. U.S.A.">
        <title>The tiny eukaryote Ostreococcus provides genomic insights into the paradox of plankton speciation.</title>
        <authorList>
            <person name="Palenik B."/>
            <person name="Grimwood J."/>
            <person name="Aerts A."/>
            <person name="Rouze P."/>
            <person name="Salamov A."/>
            <person name="Putnam N."/>
            <person name="Dupont C."/>
            <person name="Jorgensen R."/>
            <person name="Derelle E."/>
            <person name="Rombauts S."/>
            <person name="Zhou K."/>
            <person name="Otillar R."/>
            <person name="Merchant S.S."/>
            <person name="Podell S."/>
            <person name="Gaasterland T."/>
            <person name="Napoli C."/>
            <person name="Gendler K."/>
            <person name="Manuell A."/>
            <person name="Tai V."/>
            <person name="Vallon O."/>
            <person name="Piganeau G."/>
            <person name="Jancek S."/>
            <person name="Heijde M."/>
            <person name="Jabbari K."/>
            <person name="Bowler C."/>
            <person name="Lohr M."/>
            <person name="Robbens S."/>
            <person name="Werner G."/>
            <person name="Dubchak I."/>
            <person name="Pazour G.J."/>
            <person name="Ren Q."/>
            <person name="Paulsen I."/>
            <person name="Delwiche C."/>
            <person name="Schmutz J."/>
            <person name="Rokhsar D."/>
            <person name="Van de Peer Y."/>
            <person name="Moreau H."/>
            <person name="Grigoriev I.V."/>
        </authorList>
    </citation>
    <scope>NUCLEOTIDE SEQUENCE [LARGE SCALE GENOMIC DNA]</scope>
    <source>
        <strain evidence="5 6">CCE9901</strain>
    </source>
</reference>
<dbReference type="Pfam" id="PF02037">
    <property type="entry name" value="SAP"/>
    <property type="match status" value="1"/>
</dbReference>
<protein>
    <recommendedName>
        <fullName evidence="4">SAP domain-containing protein</fullName>
    </recommendedName>
</protein>
<feature type="domain" description="SAP" evidence="4">
    <location>
        <begin position="1"/>
        <end position="34"/>
    </location>
</feature>
<dbReference type="Gene3D" id="1.10.720.30">
    <property type="entry name" value="SAP domain"/>
    <property type="match status" value="1"/>
</dbReference>
<keyword evidence="2" id="KW-0677">Repeat</keyword>
<dbReference type="InterPro" id="IPR036361">
    <property type="entry name" value="SAP_dom_sf"/>
</dbReference>
<evidence type="ECO:0000256" key="3">
    <source>
        <dbReference type="ARBA" id="ARBA00023242"/>
    </source>
</evidence>
<dbReference type="Gene3D" id="1.25.40.1040">
    <property type="match status" value="1"/>
</dbReference>
<dbReference type="InterPro" id="IPR045243">
    <property type="entry name" value="Rna14-like"/>
</dbReference>
<sequence>MRLKAVDLKKRCADAGLDDSGTKADLVGRLLNQASNEDSSPPDAGDAPERVVATDADDAKLEDADVDAVETDGSGDHDDLLTHLRENPSDAAGWERCARLALATTIPSARPLFDAITEQFPRSSLAWCWYVDAELSKNDAGTPDDEAIRAIFGKCLIPCPSALLWRRYASYMASTNDVTTEEGVNTMKSVYEYSVDVVGEDADAGDLWMDYCQFLRSTEATLIVTDVAVEQAPSARDMIVRRTYQKAISVPMHKLDAVYKVYEAFELEKNKALARALLQEIAPKLLLTRTALGKRKKVLADVSGRYALLAASPTACAAQWAEIIDFEKSNVQKLEGATPNEPSPQLYARVKHAYELAGLSLGETPEFWLEYAHWHESENRSDEAVEVLQRAREALPYCTLITFASADIEETRGDADACRAIYESIMMPSDIILTYCEYVRASRRVGDQDSSRKAFMRARKAPGATWEIYANSAMIEWQYDKSDKPARNIFELGLKKFLTSPDYVERYAEFLIGVNDVANARVLFERSLSESPSMKIWDMFVDFERSHGTVDTILDAEARRNAA</sequence>
<dbReference type="RefSeq" id="XP_001419339.1">
    <property type="nucleotide sequence ID" value="XM_001419302.1"/>
</dbReference>
<proteinExistence type="predicted"/>
<dbReference type="InterPro" id="IPR008847">
    <property type="entry name" value="Suf"/>
</dbReference>
<dbReference type="GO" id="GO:0031124">
    <property type="term" value="P:mRNA 3'-end processing"/>
    <property type="evidence" value="ECO:0007669"/>
    <property type="project" value="InterPro"/>
</dbReference>
<evidence type="ECO:0000313" key="5">
    <source>
        <dbReference type="EMBL" id="ABO97632.1"/>
    </source>
</evidence>
<dbReference type="GO" id="GO:0003729">
    <property type="term" value="F:mRNA binding"/>
    <property type="evidence" value="ECO:0007669"/>
    <property type="project" value="TreeGrafter"/>
</dbReference>
<feature type="non-terminal residue" evidence="5">
    <location>
        <position position="563"/>
    </location>
</feature>
<evidence type="ECO:0000313" key="6">
    <source>
        <dbReference type="Proteomes" id="UP000001568"/>
    </source>
</evidence>
<dbReference type="GO" id="GO:0005634">
    <property type="term" value="C:nucleus"/>
    <property type="evidence" value="ECO:0007669"/>
    <property type="project" value="UniProtKB-SubCell"/>
</dbReference>
<dbReference type="Pfam" id="PF05843">
    <property type="entry name" value="Suf"/>
    <property type="match status" value="1"/>
</dbReference>